<dbReference type="Proteomes" id="UP000052237">
    <property type="component" value="Unassembled WGS sequence"/>
</dbReference>
<dbReference type="AlphaFoldDB" id="A0A0S4R2Q2"/>
<evidence type="ECO:0000313" key="3">
    <source>
        <dbReference type="Proteomes" id="UP000052237"/>
    </source>
</evidence>
<accession>A0A0S4R2Q2</accession>
<evidence type="ECO:0000313" key="2">
    <source>
        <dbReference type="EMBL" id="CUU68164.1"/>
    </source>
</evidence>
<proteinExistence type="predicted"/>
<dbReference type="RefSeq" id="WP_059434853.1">
    <property type="nucleotide sequence ID" value="NZ_FAVB01000001.1"/>
</dbReference>
<dbReference type="InterPro" id="IPR006949">
    <property type="entry name" value="Barrel_Baseplate_J-like"/>
</dbReference>
<feature type="domain" description="Baseplate protein J-like barrel" evidence="1">
    <location>
        <begin position="99"/>
        <end position="176"/>
    </location>
</feature>
<reference evidence="2 3" key="1">
    <citation type="submission" date="2015-11" db="EMBL/GenBank/DDBJ databases">
        <authorList>
            <consortium name="Pathogen Informatics"/>
        </authorList>
    </citation>
    <scope>NUCLEOTIDE SEQUENCE [LARGE SCALE GENOMIC DNA]</scope>
    <source>
        <strain evidence="2 3">006A-0059</strain>
    </source>
</reference>
<dbReference type="EMBL" id="FAVB01000001">
    <property type="protein sequence ID" value="CUU68164.1"/>
    <property type="molecule type" value="Genomic_DNA"/>
</dbReference>
<evidence type="ECO:0000259" key="1">
    <source>
        <dbReference type="Pfam" id="PF04865"/>
    </source>
</evidence>
<name>A0A0S4R2Q2_CAMHY</name>
<gene>
    <name evidence="2" type="ORF">ERS686654_00060</name>
</gene>
<comment type="caution">
    <text evidence="2">The sequence shown here is derived from an EMBL/GenBank/DDBJ whole genome shotgun (WGS) entry which is preliminary data.</text>
</comment>
<sequence length="394" mass="41641">MAYNFLNNSGIVVADTDSVYQEVEQEYKKAFGSDLVTTADSPAGVLITAETIARTNTAQSMAEVANQINPDIASGVFLDAIWSLTGGARTKATSTSVVATLTGVAGTVIPAGSQAKTNDENIFSLVSDTLIPVSGSTTATFLSVEKGAIPCTEGALNTIVSQVLGWETINNTGAGTLGLETQSDIEAREQRKLELAIIGRSTVEAICSALYSIIDVKSLSFRENTASIAQTIDGIEMIAHSIYVCVDGGTDEEIAKALLENKTLGAGYNGTEEVSILEPISGQKYTIKFDRPKIVQIQIKISVKVISYTGSAQDFVKNAILAYANNPIKTEGFTVGNDVSPVEIASSVAANTGFFVSDIQIKKQSDEGYARTTIPIALNERANTTANLIEVEIL</sequence>
<protein>
    <submittedName>
        <fullName evidence="2">Uncharacterized homolog of phage Mu protein gp47</fullName>
    </submittedName>
</protein>
<organism evidence="2 3">
    <name type="scientific">Campylobacter hyointestinalis subsp. hyointestinalis</name>
    <dbReference type="NCBI Taxonomy" id="91352"/>
    <lineage>
        <taxon>Bacteria</taxon>
        <taxon>Pseudomonadati</taxon>
        <taxon>Campylobacterota</taxon>
        <taxon>Epsilonproteobacteria</taxon>
        <taxon>Campylobacterales</taxon>
        <taxon>Campylobacteraceae</taxon>
        <taxon>Campylobacter</taxon>
    </lineage>
</organism>
<dbReference type="Pfam" id="PF04865">
    <property type="entry name" value="Baseplate_J"/>
    <property type="match status" value="1"/>
</dbReference>
<keyword evidence="3" id="KW-1185">Reference proteome</keyword>